<name>A0A6L5YVH4_9FIRM</name>
<gene>
    <name evidence="9" type="ORF">FYJ75_11875</name>
</gene>
<dbReference type="Pfam" id="PF14659">
    <property type="entry name" value="Phage_int_SAM_3"/>
    <property type="match status" value="1"/>
</dbReference>
<comment type="similarity">
    <text evidence="2">Belongs to the 'phage' integrase family.</text>
</comment>
<dbReference type="PROSITE" id="PS51900">
    <property type="entry name" value="CB"/>
    <property type="match status" value="1"/>
</dbReference>
<evidence type="ECO:0000313" key="9">
    <source>
        <dbReference type="EMBL" id="MST75701.1"/>
    </source>
</evidence>
<dbReference type="PANTHER" id="PTHR30629:SF2">
    <property type="entry name" value="PROPHAGE INTEGRASE INTS-RELATED"/>
    <property type="match status" value="1"/>
</dbReference>
<dbReference type="InterPro" id="IPR028259">
    <property type="entry name" value="AP2-like_int_N"/>
</dbReference>
<evidence type="ECO:0000256" key="5">
    <source>
        <dbReference type="ARBA" id="ARBA00023172"/>
    </source>
</evidence>
<dbReference type="Pfam" id="PF14657">
    <property type="entry name" value="Arm-DNA-bind_4"/>
    <property type="match status" value="1"/>
</dbReference>
<dbReference type="AlphaFoldDB" id="A0A6L5YVH4"/>
<dbReference type="GO" id="GO:0015074">
    <property type="term" value="P:DNA integration"/>
    <property type="evidence" value="ECO:0007669"/>
    <property type="project" value="UniProtKB-KW"/>
</dbReference>
<dbReference type="PROSITE" id="PS51898">
    <property type="entry name" value="TYR_RECOMBINASE"/>
    <property type="match status" value="1"/>
</dbReference>
<feature type="domain" description="Core-binding (CB)" evidence="8">
    <location>
        <begin position="56"/>
        <end position="144"/>
    </location>
</feature>
<dbReference type="InterPro" id="IPR002104">
    <property type="entry name" value="Integrase_catalytic"/>
</dbReference>
<dbReference type="InterPro" id="IPR044068">
    <property type="entry name" value="CB"/>
</dbReference>
<organism evidence="9 10">
    <name type="scientific">Roseburia porci</name>
    <dbReference type="NCBI Taxonomy" id="2605790"/>
    <lineage>
        <taxon>Bacteria</taxon>
        <taxon>Bacillati</taxon>
        <taxon>Bacillota</taxon>
        <taxon>Clostridia</taxon>
        <taxon>Lachnospirales</taxon>
        <taxon>Lachnospiraceae</taxon>
        <taxon>Roseburia</taxon>
    </lineage>
</organism>
<dbReference type="Gene3D" id="1.10.443.10">
    <property type="entry name" value="Intergrase catalytic core"/>
    <property type="match status" value="1"/>
</dbReference>
<evidence type="ECO:0000256" key="4">
    <source>
        <dbReference type="ARBA" id="ARBA00023125"/>
    </source>
</evidence>
<dbReference type="Gene3D" id="1.10.150.130">
    <property type="match status" value="1"/>
</dbReference>
<evidence type="ECO:0000256" key="6">
    <source>
        <dbReference type="PROSITE-ProRule" id="PRU01248"/>
    </source>
</evidence>
<evidence type="ECO:0000259" key="7">
    <source>
        <dbReference type="PROSITE" id="PS51898"/>
    </source>
</evidence>
<dbReference type="SUPFAM" id="SSF56349">
    <property type="entry name" value="DNA breaking-rejoining enzymes"/>
    <property type="match status" value="1"/>
</dbReference>
<dbReference type="InterPro" id="IPR011010">
    <property type="entry name" value="DNA_brk_join_enz"/>
</dbReference>
<sequence>MAVYKDKKRGTWYVSLYYTDWTGKQQRKLKRGFSTKKEAQDWERHFSLEKASSLDMTFGDFYKRYTDDVKPKLRENTWKSKEYVIELKILPYFKDLVMREITPRDVIAWQNEMRKCESQDGEKYKGTYLRKMQAELSAIFNHAVKYYELPKNPAVIAGPLGQHHADEMLFWTKEEYMRFIPEVANKTYSYMAFELLYWCGIRIGELMALTPADFDFDKNKLSIHPCMTIWIWMRWLG</sequence>
<protein>
    <submittedName>
        <fullName evidence="9">Tyrosine-type recombinase/integrase</fullName>
    </submittedName>
</protein>
<dbReference type="InterPro" id="IPR004107">
    <property type="entry name" value="Integrase_SAM-like_N"/>
</dbReference>
<accession>A0A6L5YVH4</accession>
<dbReference type="Proteomes" id="UP000474024">
    <property type="component" value="Unassembled WGS sequence"/>
</dbReference>
<dbReference type="InterPro" id="IPR013762">
    <property type="entry name" value="Integrase-like_cat_sf"/>
</dbReference>
<keyword evidence="4 6" id="KW-0238">DNA-binding</keyword>
<dbReference type="EMBL" id="VUNI01000024">
    <property type="protein sequence ID" value="MST75701.1"/>
    <property type="molecule type" value="Genomic_DNA"/>
</dbReference>
<keyword evidence="5" id="KW-0233">DNA recombination</keyword>
<dbReference type="PANTHER" id="PTHR30629">
    <property type="entry name" value="PROPHAGE INTEGRASE"/>
    <property type="match status" value="1"/>
</dbReference>
<reference evidence="9 10" key="1">
    <citation type="submission" date="2019-08" db="EMBL/GenBank/DDBJ databases">
        <title>In-depth cultivation of the pig gut microbiome towards novel bacterial diversity and tailored functional studies.</title>
        <authorList>
            <person name="Wylensek D."/>
            <person name="Hitch T.C.A."/>
            <person name="Clavel T."/>
        </authorList>
    </citation>
    <scope>NUCLEOTIDE SEQUENCE [LARGE SCALE GENOMIC DNA]</scope>
    <source>
        <strain evidence="9 10">MUC/MUC-530-WT-4D</strain>
    </source>
</reference>
<keyword evidence="10" id="KW-1185">Reference proteome</keyword>
<dbReference type="GO" id="GO:0006310">
    <property type="term" value="P:DNA recombination"/>
    <property type="evidence" value="ECO:0007669"/>
    <property type="project" value="UniProtKB-KW"/>
</dbReference>
<keyword evidence="3" id="KW-0229">DNA integration</keyword>
<evidence type="ECO:0000256" key="2">
    <source>
        <dbReference type="ARBA" id="ARBA00008857"/>
    </source>
</evidence>
<dbReference type="RefSeq" id="WP_154430667.1">
    <property type="nucleotide sequence ID" value="NZ_VUNI01000024.1"/>
</dbReference>
<evidence type="ECO:0000256" key="3">
    <source>
        <dbReference type="ARBA" id="ARBA00022908"/>
    </source>
</evidence>
<proteinExistence type="inferred from homology"/>
<dbReference type="InterPro" id="IPR050808">
    <property type="entry name" value="Phage_Integrase"/>
</dbReference>
<evidence type="ECO:0000256" key="1">
    <source>
        <dbReference type="ARBA" id="ARBA00003283"/>
    </source>
</evidence>
<dbReference type="InterPro" id="IPR010998">
    <property type="entry name" value="Integrase_recombinase_N"/>
</dbReference>
<evidence type="ECO:0000259" key="8">
    <source>
        <dbReference type="PROSITE" id="PS51900"/>
    </source>
</evidence>
<feature type="domain" description="Tyr recombinase" evidence="7">
    <location>
        <begin position="166"/>
        <end position="237"/>
    </location>
</feature>
<dbReference type="GO" id="GO:0003677">
    <property type="term" value="F:DNA binding"/>
    <property type="evidence" value="ECO:0007669"/>
    <property type="project" value="UniProtKB-UniRule"/>
</dbReference>
<evidence type="ECO:0000313" key="10">
    <source>
        <dbReference type="Proteomes" id="UP000474024"/>
    </source>
</evidence>
<comment type="function">
    <text evidence="1">Site-specific tyrosine recombinase, which acts by catalyzing the cutting and rejoining of the recombining DNA molecules.</text>
</comment>
<comment type="caution">
    <text evidence="9">The sequence shown here is derived from an EMBL/GenBank/DDBJ whole genome shotgun (WGS) entry which is preliminary data.</text>
</comment>